<feature type="transmembrane region" description="Helical" evidence="6">
    <location>
        <begin position="135"/>
        <end position="161"/>
    </location>
</feature>
<comment type="subcellular location">
    <subcellularLocation>
        <location evidence="1">Cell membrane</location>
        <topology evidence="1">Multi-pass membrane protein</topology>
    </subcellularLocation>
</comment>
<evidence type="ECO:0000256" key="6">
    <source>
        <dbReference type="SAM" id="Phobius"/>
    </source>
</evidence>
<proteinExistence type="predicted"/>
<dbReference type="EMBL" id="FTOO01000004">
    <property type="protein sequence ID" value="SIS79377.1"/>
    <property type="molecule type" value="Genomic_DNA"/>
</dbReference>
<dbReference type="GO" id="GO:0005886">
    <property type="term" value="C:plasma membrane"/>
    <property type="evidence" value="ECO:0007669"/>
    <property type="project" value="UniProtKB-SubCell"/>
</dbReference>
<evidence type="ECO:0000313" key="7">
    <source>
        <dbReference type="EMBL" id="SIS79377.1"/>
    </source>
</evidence>
<feature type="transmembrane region" description="Helical" evidence="6">
    <location>
        <begin position="91"/>
        <end position="114"/>
    </location>
</feature>
<gene>
    <name evidence="7" type="ORF">SAMN05421799_104113</name>
</gene>
<dbReference type="RefSeq" id="WP_076346205.1">
    <property type="nucleotide sequence ID" value="NZ_FTOO01000004.1"/>
</dbReference>
<dbReference type="OrthoDB" id="2372134at2"/>
<name>A0A1N7LZY2_9BACL</name>
<dbReference type="AlphaFoldDB" id="A0A1N7LZY2"/>
<sequence length="285" mass="31099">MPSRFREVQAFARKLGANCMAHDIASLAAQIAFYAMFSLLPLIILVMYGASLVVPHRVIVELLLGALRPYYPDLQNATQMLENSLNKLSNIGARAGLVSFLSLAWSATSALIAVQQALDRIFEVTAPRSFLARRAIAALFLVALVLLTVMSALAMALYPWVVHHIPAGNWLVTAFTRFSGVTRMLYPLSLFITCLIVYRYLPSKRINLNCTILGALAATVLLDLARLLFVVYAAHAATYHVVYGGLTVVILLIFWMYIALIILLFGAEIAGLLAQMGGDEGGVPT</sequence>
<feature type="transmembrane region" description="Helical" evidence="6">
    <location>
        <begin position="241"/>
        <end position="266"/>
    </location>
</feature>
<keyword evidence="4 6" id="KW-1133">Transmembrane helix</keyword>
<keyword evidence="8" id="KW-1185">Reference proteome</keyword>
<dbReference type="Proteomes" id="UP000186156">
    <property type="component" value="Unassembled WGS sequence"/>
</dbReference>
<feature type="transmembrane region" description="Helical" evidence="6">
    <location>
        <begin position="181"/>
        <end position="201"/>
    </location>
</feature>
<evidence type="ECO:0000256" key="4">
    <source>
        <dbReference type="ARBA" id="ARBA00022989"/>
    </source>
</evidence>
<keyword evidence="5 6" id="KW-0472">Membrane</keyword>
<evidence type="ECO:0000256" key="3">
    <source>
        <dbReference type="ARBA" id="ARBA00022692"/>
    </source>
</evidence>
<reference evidence="8" key="1">
    <citation type="submission" date="2017-01" db="EMBL/GenBank/DDBJ databases">
        <authorList>
            <person name="Varghese N."/>
            <person name="Submissions S."/>
        </authorList>
    </citation>
    <scope>NUCLEOTIDE SEQUENCE [LARGE SCALE GENOMIC DNA]</scope>
    <source>
        <strain evidence="8">DSM 16176</strain>
    </source>
</reference>
<keyword evidence="3 6" id="KW-0812">Transmembrane</keyword>
<feature type="transmembrane region" description="Helical" evidence="6">
    <location>
        <begin position="31"/>
        <end position="54"/>
    </location>
</feature>
<organism evidence="7 8">
    <name type="scientific">Alicyclobacillus vulcanalis</name>
    <dbReference type="NCBI Taxonomy" id="252246"/>
    <lineage>
        <taxon>Bacteria</taxon>
        <taxon>Bacillati</taxon>
        <taxon>Bacillota</taxon>
        <taxon>Bacilli</taxon>
        <taxon>Bacillales</taxon>
        <taxon>Alicyclobacillaceae</taxon>
        <taxon>Alicyclobacillus</taxon>
    </lineage>
</organism>
<dbReference type="PANTHER" id="PTHR30213:SF0">
    <property type="entry name" value="UPF0761 MEMBRANE PROTEIN YIHY"/>
    <property type="match status" value="1"/>
</dbReference>
<dbReference type="NCBIfam" id="TIGR00765">
    <property type="entry name" value="yihY_not_rbn"/>
    <property type="match status" value="1"/>
</dbReference>
<keyword evidence="2" id="KW-1003">Cell membrane</keyword>
<dbReference type="Pfam" id="PF03631">
    <property type="entry name" value="Virul_fac_BrkB"/>
    <property type="match status" value="1"/>
</dbReference>
<dbReference type="PANTHER" id="PTHR30213">
    <property type="entry name" value="INNER MEMBRANE PROTEIN YHJD"/>
    <property type="match status" value="1"/>
</dbReference>
<protein>
    <submittedName>
        <fullName evidence="7">Membrane protein</fullName>
    </submittedName>
</protein>
<accession>A0A1N7LZY2</accession>
<evidence type="ECO:0000256" key="2">
    <source>
        <dbReference type="ARBA" id="ARBA00022475"/>
    </source>
</evidence>
<evidence type="ECO:0000256" key="1">
    <source>
        <dbReference type="ARBA" id="ARBA00004651"/>
    </source>
</evidence>
<feature type="transmembrane region" description="Helical" evidence="6">
    <location>
        <begin position="213"/>
        <end position="235"/>
    </location>
</feature>
<dbReference type="InterPro" id="IPR017039">
    <property type="entry name" value="Virul_fac_BrkB"/>
</dbReference>
<dbReference type="PIRSF" id="PIRSF035875">
    <property type="entry name" value="RNase_BN"/>
    <property type="match status" value="1"/>
</dbReference>
<dbReference type="STRING" id="252246.SAMN05421799_104113"/>
<evidence type="ECO:0000256" key="5">
    <source>
        <dbReference type="ARBA" id="ARBA00023136"/>
    </source>
</evidence>
<evidence type="ECO:0000313" key="8">
    <source>
        <dbReference type="Proteomes" id="UP000186156"/>
    </source>
</evidence>